<dbReference type="GO" id="GO:0000932">
    <property type="term" value="C:P-body"/>
    <property type="evidence" value="ECO:0007669"/>
    <property type="project" value="TreeGrafter"/>
</dbReference>
<dbReference type="SMART" id="SM00955">
    <property type="entry name" value="RNB"/>
    <property type="match status" value="1"/>
</dbReference>
<dbReference type="Pfam" id="PF23214">
    <property type="entry name" value="SH3_CYT4"/>
    <property type="match status" value="1"/>
</dbReference>
<evidence type="ECO:0000313" key="4">
    <source>
        <dbReference type="Proteomes" id="UP001316803"/>
    </source>
</evidence>
<dbReference type="InterPro" id="IPR056624">
    <property type="entry name" value="WH_CYT4"/>
</dbReference>
<dbReference type="Pfam" id="PF23216">
    <property type="entry name" value="WHD_CYT4"/>
    <property type="match status" value="1"/>
</dbReference>
<dbReference type="PANTHER" id="PTHR23355:SF65">
    <property type="entry name" value="EXORIBONUCLEASE CYT-4, PUTATIVE (AFU_ORTHOLOGUE AFUA_7G01550)-RELATED"/>
    <property type="match status" value="1"/>
</dbReference>
<feature type="region of interest" description="Disordered" evidence="1">
    <location>
        <begin position="365"/>
        <end position="394"/>
    </location>
</feature>
<reference evidence="3 4" key="1">
    <citation type="submission" date="2022-12" db="EMBL/GenBank/DDBJ databases">
        <title>Genomic features and morphological characterization of a novel Knufia sp. strain isolated from spacecraft assembly facility.</title>
        <authorList>
            <person name="Teixeira M."/>
            <person name="Chander A.M."/>
            <person name="Stajich J.E."/>
            <person name="Venkateswaran K."/>
        </authorList>
    </citation>
    <scope>NUCLEOTIDE SEQUENCE [LARGE SCALE GENOMIC DNA]</scope>
    <source>
        <strain evidence="3 4">FJI-L2-BK-P2</strain>
    </source>
</reference>
<proteinExistence type="predicted"/>
<dbReference type="InterPro" id="IPR012340">
    <property type="entry name" value="NA-bd_OB-fold"/>
</dbReference>
<dbReference type="PANTHER" id="PTHR23355">
    <property type="entry name" value="RIBONUCLEASE"/>
    <property type="match status" value="1"/>
</dbReference>
<dbReference type="GO" id="GO:0003723">
    <property type="term" value="F:RNA binding"/>
    <property type="evidence" value="ECO:0007669"/>
    <property type="project" value="InterPro"/>
</dbReference>
<dbReference type="Proteomes" id="UP001316803">
    <property type="component" value="Unassembled WGS sequence"/>
</dbReference>
<dbReference type="EC" id="3.1.13.1" evidence="3"/>
<dbReference type="AlphaFoldDB" id="A0AAN8I523"/>
<gene>
    <name evidence="3" type="primary">MSU1</name>
    <name evidence="3" type="ORF">OHC33_008357</name>
</gene>
<name>A0AAN8I523_9EURO</name>
<evidence type="ECO:0000256" key="1">
    <source>
        <dbReference type="SAM" id="MobiDB-lite"/>
    </source>
</evidence>
<evidence type="ECO:0000313" key="3">
    <source>
        <dbReference type="EMBL" id="KAK5950690.1"/>
    </source>
</evidence>
<sequence length="1030" mass="114889">MALSFARIISQSSESSILFMSIANPSVERTSGGIHISQIGTQLAGAGGVRDYLKQWSNNYQREQKDNAPSEVTPLGRRTLLPNSLFVTDKVVDKATPIAEDEEVFDDQHEQDGDVSTMQYTLLPGDAFFMQVTGLKMQFALYLGHVGAQAQYLLADGRWYVSVRTLFNAHIVHNLATEHEMAKIRVHTPAKPVEVSEAESGGQAFASVFGEVPFEVSSPVLSRFAILHEEGEDFRREHARALEQLYDKAASEREFRHMSVHELVRQYLGVEFDLLNEGSKIVLMDKLREDPKFSIAQTRAEFSVQTLPKHMARGASEVTSWARAYQDAAARAASGKDVSQDLKNNPLTNFISKARRIITQSRKIRSPTAEGDLGPTRQSVVPPDGGIVRKPTGESFDDNEKKIVQFLYSTYCLRPFLLDSSNKGNESICSMILRAIGAYPKYNLNADIGTLFLKELGCVDPWAPGYDSHAAIPLTWLGLNEAARIAAEKQLAAVATLKYEPGNKQPPFPDTMAHLRRDWGDMEVFCVDDRTTHVVDDAISVEASDEFPGHHWIHVHIAHPSAFIPVDHPLLEKAYLMGSTAYTRFKVEQILPFAITETLSVQPNGPVITTSTLLAPDGSVKDIQVAPGTVRNVIHINKQLLDAQIDLGHRVANEYIVSHGRPWRNTYKDPAVEQPGFNDYNSQQKSLIATHLDKFKLISDLVSARWDARKRENPAHLRMLQVSKAGGDVFVHLPADTDLSYERIFRSEHCYGDPAIRVRATKITVDATYDEQPKKYHPIAGCMLLAAESLGAWARPRQIPALYRYQAPRPGYDLNRLNNLGQHEGYLGLLNGDSVSPAPYLMLNMAQMLPSSSPLRNTKDLINQYQIDAYLKAEAAAASTSAGINDIQVSYPWDKQGLMHYLNNVRDKVVTMANTVSDRHWKTMALYRAFHYGEAQLPEILDVQIGNTMRVGKQNAYVPASLAAFDLPADLTPSDQGWEKQAKFRQFLPVKIQSVDLANGFVHCIAVGPPTDEPRIKDLVYPELRPQEDE</sequence>
<keyword evidence="3" id="KW-0269">Exonuclease</keyword>
<organism evidence="3 4">
    <name type="scientific">Knufia fluminis</name>
    <dbReference type="NCBI Taxonomy" id="191047"/>
    <lineage>
        <taxon>Eukaryota</taxon>
        <taxon>Fungi</taxon>
        <taxon>Dikarya</taxon>
        <taxon>Ascomycota</taxon>
        <taxon>Pezizomycotina</taxon>
        <taxon>Eurotiomycetes</taxon>
        <taxon>Chaetothyriomycetidae</taxon>
        <taxon>Chaetothyriales</taxon>
        <taxon>Trichomeriaceae</taxon>
        <taxon>Knufia</taxon>
    </lineage>
</organism>
<dbReference type="InterPro" id="IPR056625">
    <property type="entry name" value="SH3_CYT4"/>
</dbReference>
<keyword evidence="3" id="KW-0540">Nuclease</keyword>
<dbReference type="InterPro" id="IPR050180">
    <property type="entry name" value="RNR_Ribonuclease"/>
</dbReference>
<evidence type="ECO:0000259" key="2">
    <source>
        <dbReference type="SMART" id="SM00955"/>
    </source>
</evidence>
<accession>A0AAN8I523</accession>
<dbReference type="InterPro" id="IPR001900">
    <property type="entry name" value="RNase_II/R"/>
</dbReference>
<feature type="domain" description="RNB" evidence="2">
    <location>
        <begin position="516"/>
        <end position="873"/>
    </location>
</feature>
<dbReference type="GO" id="GO:0008859">
    <property type="term" value="F:exoribonuclease II activity"/>
    <property type="evidence" value="ECO:0007669"/>
    <property type="project" value="UniProtKB-EC"/>
</dbReference>
<dbReference type="SUPFAM" id="SSF50249">
    <property type="entry name" value="Nucleic acid-binding proteins"/>
    <property type="match status" value="1"/>
</dbReference>
<comment type="caution">
    <text evidence="3">The sequence shown here is derived from an EMBL/GenBank/DDBJ whole genome shotgun (WGS) entry which is preliminary data.</text>
</comment>
<keyword evidence="4" id="KW-1185">Reference proteome</keyword>
<dbReference type="GO" id="GO:0006402">
    <property type="term" value="P:mRNA catabolic process"/>
    <property type="evidence" value="ECO:0007669"/>
    <property type="project" value="TreeGrafter"/>
</dbReference>
<dbReference type="Pfam" id="PF00773">
    <property type="entry name" value="RNB"/>
    <property type="match status" value="1"/>
</dbReference>
<protein>
    <submittedName>
        <fullName evidence="3">3'-5' RNA exonuclease complex component</fullName>
        <ecNumber evidence="3">3.1.13.1</ecNumber>
    </submittedName>
</protein>
<dbReference type="EMBL" id="JAKLMC020000025">
    <property type="protein sequence ID" value="KAK5950690.1"/>
    <property type="molecule type" value="Genomic_DNA"/>
</dbReference>
<keyword evidence="3" id="KW-0378">Hydrolase</keyword>